<accession>A0A2K8UA59</accession>
<keyword evidence="1" id="KW-0808">Transferase</keyword>
<keyword evidence="2" id="KW-1185">Reference proteome</keyword>
<dbReference type="KEGG" id="tsy:THSYN_16955"/>
<dbReference type="Gene3D" id="2.160.10.10">
    <property type="entry name" value="Hexapeptide repeat proteins"/>
    <property type="match status" value="1"/>
</dbReference>
<dbReference type="PANTHER" id="PTHR23416">
    <property type="entry name" value="SIALIC ACID SYNTHASE-RELATED"/>
    <property type="match status" value="1"/>
</dbReference>
<proteinExistence type="predicted"/>
<dbReference type="InterPro" id="IPR001451">
    <property type="entry name" value="Hexapep"/>
</dbReference>
<organism evidence="1 2">
    <name type="scientific">Candidatus Thiodictyon syntrophicum</name>
    <dbReference type="NCBI Taxonomy" id="1166950"/>
    <lineage>
        <taxon>Bacteria</taxon>
        <taxon>Pseudomonadati</taxon>
        <taxon>Pseudomonadota</taxon>
        <taxon>Gammaproteobacteria</taxon>
        <taxon>Chromatiales</taxon>
        <taxon>Chromatiaceae</taxon>
        <taxon>Thiodictyon</taxon>
    </lineage>
</organism>
<sequence length="249" mass="26351">MAVGTLKHWVKRRDHPVSRLLYRLARAARTFEVPVIPGLHRALYHLHRGSLAALANLLRVFYYTPLFKSQLEGPAPRLYLYSGMPLVTGALRIRLGADCRVSGITTLSGRTSGTATPSLEVGSNVDIGWQNTIAVGRRVVLGDNVRLAGQCFLAGYPGHPLDPAARAQGLAETEDQVGDIILEDDVWLTTGVTVMAGVRIGRGTVVAAGSVVTKDLPPLVLAGGVPARVIRPLAPAAPPPGGSGDAHRA</sequence>
<dbReference type="OrthoDB" id="9815592at2"/>
<dbReference type="InterPro" id="IPR051159">
    <property type="entry name" value="Hexapeptide_acetyltransf"/>
</dbReference>
<dbReference type="AlphaFoldDB" id="A0A2K8UA59"/>
<dbReference type="Pfam" id="PF00132">
    <property type="entry name" value="Hexapep"/>
    <property type="match status" value="1"/>
</dbReference>
<evidence type="ECO:0000313" key="2">
    <source>
        <dbReference type="Proteomes" id="UP000232638"/>
    </source>
</evidence>
<dbReference type="Proteomes" id="UP000232638">
    <property type="component" value="Chromosome"/>
</dbReference>
<dbReference type="GO" id="GO:0016740">
    <property type="term" value="F:transferase activity"/>
    <property type="evidence" value="ECO:0007669"/>
    <property type="project" value="UniProtKB-KW"/>
</dbReference>
<reference evidence="1 2" key="1">
    <citation type="submission" date="2017-03" db="EMBL/GenBank/DDBJ databases">
        <title>Complete genome sequence of Candidatus 'Thiodictyon syntrophicum' sp. nov. strain Cad16T, a photolithoautotroph purple sulfur bacterium isolated from an alpine meromictic lake.</title>
        <authorList>
            <person name="Luedin S.M."/>
            <person name="Pothier J.F."/>
            <person name="Danza F."/>
            <person name="Storelli N."/>
            <person name="Wittwer M."/>
            <person name="Tonolla M."/>
        </authorList>
    </citation>
    <scope>NUCLEOTIDE SEQUENCE [LARGE SCALE GENOMIC DNA]</scope>
    <source>
        <strain evidence="1 2">Cad16T</strain>
    </source>
</reference>
<dbReference type="PANTHER" id="PTHR23416:SF78">
    <property type="entry name" value="LIPOPOLYSACCHARIDE BIOSYNTHESIS O-ACETYL TRANSFERASE WBBJ-RELATED"/>
    <property type="match status" value="1"/>
</dbReference>
<gene>
    <name evidence="1" type="ORF">THSYN_16955</name>
</gene>
<dbReference type="EMBL" id="CP020370">
    <property type="protein sequence ID" value="AUB82464.1"/>
    <property type="molecule type" value="Genomic_DNA"/>
</dbReference>
<evidence type="ECO:0000313" key="1">
    <source>
        <dbReference type="EMBL" id="AUB82464.1"/>
    </source>
</evidence>
<dbReference type="InterPro" id="IPR011004">
    <property type="entry name" value="Trimer_LpxA-like_sf"/>
</dbReference>
<dbReference type="SUPFAM" id="SSF51161">
    <property type="entry name" value="Trimeric LpxA-like enzymes"/>
    <property type="match status" value="1"/>
</dbReference>
<dbReference type="CDD" id="cd04647">
    <property type="entry name" value="LbH_MAT_like"/>
    <property type="match status" value="1"/>
</dbReference>
<name>A0A2K8UA59_9GAMM</name>
<dbReference type="RefSeq" id="WP_100920191.1">
    <property type="nucleotide sequence ID" value="NZ_CP020370.1"/>
</dbReference>
<protein>
    <submittedName>
        <fullName evidence="1">Acetyltransferase</fullName>
    </submittedName>
</protein>